<gene>
    <name evidence="2" type="ORF">CIK84_18935</name>
</gene>
<keyword evidence="1" id="KW-0175">Coiled coil</keyword>
<dbReference type="AlphaFoldDB" id="A0A2N7RX99"/>
<dbReference type="EMBL" id="PNQX01000008">
    <property type="protein sequence ID" value="PMQ18522.1"/>
    <property type="molecule type" value="Genomic_DNA"/>
</dbReference>
<comment type="caution">
    <text evidence="2">The sequence shown here is derived from an EMBL/GenBank/DDBJ whole genome shotgun (WGS) entry which is preliminary data.</text>
</comment>
<evidence type="ECO:0000313" key="2">
    <source>
        <dbReference type="EMBL" id="PMQ18522.1"/>
    </source>
</evidence>
<sequence>MCGQHLGIGGNKFCSAKCSNVARQRRYRAKHQKTAVAVVPEALHEAQRAEILRLHEQLEEANNHVNNERLRADEWKERFQSVRKAQDETGARMTEQREEQRRQYAKAHEAIARFQGAIERHRIDPEPSEAAQAIVEQLTPLSEALERAVDVKASIARTRGIIEHHKKQAVWWRGRWEELAETDLAQQALQLREQLEQREIDLRAARNNLDKLAEINRVLKGRLDIAAPAHKKLRKQYQELGETHREAMKRQKELVLQWNTLCLQLYRRTAGRPQDKEQKKILNTWLQWREAMKQRKDATNPRHV</sequence>
<proteinExistence type="predicted"/>
<protein>
    <submittedName>
        <fullName evidence="2">Uncharacterized protein</fullName>
    </submittedName>
</protein>
<feature type="coiled-coil region" evidence="1">
    <location>
        <begin position="44"/>
        <end position="78"/>
    </location>
</feature>
<feature type="coiled-coil region" evidence="1">
    <location>
        <begin position="185"/>
        <end position="250"/>
    </location>
</feature>
<accession>A0A2N7RX99</accession>
<reference evidence="2 3" key="1">
    <citation type="journal article" date="2017" name="Elife">
        <title>Extensive horizontal gene transfer in cheese-associated bacteria.</title>
        <authorList>
            <person name="Bonham K.S."/>
            <person name="Wolfe B.E."/>
            <person name="Dutton R.J."/>
        </authorList>
    </citation>
    <scope>NUCLEOTIDE SEQUENCE [LARGE SCALE GENOMIC DNA]</scope>
    <source>
        <strain evidence="2 3">JB182</strain>
    </source>
</reference>
<evidence type="ECO:0000256" key="1">
    <source>
        <dbReference type="SAM" id="Coils"/>
    </source>
</evidence>
<evidence type="ECO:0000313" key="3">
    <source>
        <dbReference type="Proteomes" id="UP000235739"/>
    </source>
</evidence>
<name>A0A2N7RX99_9MICC</name>
<dbReference type="Proteomes" id="UP000235739">
    <property type="component" value="Unassembled WGS sequence"/>
</dbReference>
<organism evidence="2 3">
    <name type="scientific">Glutamicibacter arilaitensis</name>
    <dbReference type="NCBI Taxonomy" id="256701"/>
    <lineage>
        <taxon>Bacteria</taxon>
        <taxon>Bacillati</taxon>
        <taxon>Actinomycetota</taxon>
        <taxon>Actinomycetes</taxon>
        <taxon>Micrococcales</taxon>
        <taxon>Micrococcaceae</taxon>
        <taxon>Glutamicibacter</taxon>
    </lineage>
</organism>